<dbReference type="PANTHER" id="PTHR37563">
    <property type="entry name" value="PHYTANOYL-COA DIOXYGENASE FAMILY PROTEIN (AFU_ORTHOLOGUE AFUA_2G03330)"/>
    <property type="match status" value="1"/>
</dbReference>
<dbReference type="AlphaFoldDB" id="A0ABD3Q061"/>
<reference evidence="1 2" key="1">
    <citation type="journal article" date="2020" name="G3 (Bethesda)">
        <title>Improved Reference Genome for Cyclotella cryptica CCMP332, a Model for Cell Wall Morphogenesis, Salinity Adaptation, and Lipid Production in Diatoms (Bacillariophyta).</title>
        <authorList>
            <person name="Roberts W.R."/>
            <person name="Downey K.M."/>
            <person name="Ruck E.C."/>
            <person name="Traller J.C."/>
            <person name="Alverson A.J."/>
        </authorList>
    </citation>
    <scope>NUCLEOTIDE SEQUENCE [LARGE SCALE GENOMIC DNA]</scope>
    <source>
        <strain evidence="1 2">CCMP332</strain>
    </source>
</reference>
<sequence>MDVRRWGPDNQTLPNMQCLLIGLRPMPAEREAVELRTKMWQQVTDIDGLPVQWVSFSTAQDEDRSPTLLLSLLTEATADNVIKVATELIAGEYSCELWGSAPAILPLKPCEGYEHLLIRSKSDLAPFEDWAYSTIKQWGLFVQNNLLTADEVEQLRHYVLQEIDNAESLLKLHRPRIKIGKDLMAFKEIASRGNERFDLLLEPSSLGCQFVYNFIIKRISHVLERIIGLVDKEVDCDVSVVYSKPGAPNQGWHADGDHQKGSNDAGWDEDGWKTRLSDPYALCLFIPLIDLDDNTGYTQFWPASHRNKGLMGFGPLAEIVDATWNGKCEAGQAIWYDYRLMHRGIRNSSCTLRPVLQVLVKHKWYIERRNYGDESIMSLETS</sequence>
<accession>A0ABD3Q061</accession>
<dbReference type="EMBL" id="JABMIG020000110">
    <property type="protein sequence ID" value="KAL3791730.1"/>
    <property type="molecule type" value="Genomic_DNA"/>
</dbReference>
<dbReference type="SUPFAM" id="SSF51197">
    <property type="entry name" value="Clavaminate synthase-like"/>
    <property type="match status" value="1"/>
</dbReference>
<dbReference type="Gene3D" id="2.60.120.620">
    <property type="entry name" value="q2cbj1_9rhob like domain"/>
    <property type="match status" value="1"/>
</dbReference>
<keyword evidence="2" id="KW-1185">Reference proteome</keyword>
<dbReference type="Proteomes" id="UP001516023">
    <property type="component" value="Unassembled WGS sequence"/>
</dbReference>
<gene>
    <name evidence="1" type="ORF">HJC23_007497</name>
</gene>
<protein>
    <recommendedName>
        <fullName evidence="3">Phytanoyl-CoA dioxygenase</fullName>
    </recommendedName>
</protein>
<evidence type="ECO:0000313" key="2">
    <source>
        <dbReference type="Proteomes" id="UP001516023"/>
    </source>
</evidence>
<organism evidence="1 2">
    <name type="scientific">Cyclotella cryptica</name>
    <dbReference type="NCBI Taxonomy" id="29204"/>
    <lineage>
        <taxon>Eukaryota</taxon>
        <taxon>Sar</taxon>
        <taxon>Stramenopiles</taxon>
        <taxon>Ochrophyta</taxon>
        <taxon>Bacillariophyta</taxon>
        <taxon>Coscinodiscophyceae</taxon>
        <taxon>Thalassiosirophycidae</taxon>
        <taxon>Stephanodiscales</taxon>
        <taxon>Stephanodiscaceae</taxon>
        <taxon>Cyclotella</taxon>
    </lineage>
</organism>
<name>A0ABD3Q061_9STRA</name>
<evidence type="ECO:0008006" key="3">
    <source>
        <dbReference type="Google" id="ProtNLM"/>
    </source>
</evidence>
<dbReference type="PANTHER" id="PTHR37563:SF2">
    <property type="entry name" value="PHYTANOYL-COA DIOXYGENASE FAMILY PROTEIN (AFU_ORTHOLOGUE AFUA_2G03330)"/>
    <property type="match status" value="1"/>
</dbReference>
<dbReference type="InterPro" id="IPR051961">
    <property type="entry name" value="Fungal_Metabolite_Diox"/>
</dbReference>
<proteinExistence type="predicted"/>
<comment type="caution">
    <text evidence="1">The sequence shown here is derived from an EMBL/GenBank/DDBJ whole genome shotgun (WGS) entry which is preliminary data.</text>
</comment>
<evidence type="ECO:0000313" key="1">
    <source>
        <dbReference type="EMBL" id="KAL3791730.1"/>
    </source>
</evidence>